<keyword evidence="1" id="KW-0732">Signal</keyword>
<dbReference type="InterPro" id="IPR007455">
    <property type="entry name" value="Serglycin"/>
</dbReference>
<evidence type="ECO:0000313" key="2">
    <source>
        <dbReference type="Proteomes" id="UP000000715"/>
    </source>
</evidence>
<feature type="chain" id="PRO_5035821475" evidence="1">
    <location>
        <begin position="27"/>
        <end position="120"/>
    </location>
</feature>
<reference evidence="3" key="1">
    <citation type="submission" date="2025-08" db="UniProtKB">
        <authorList>
            <consortium name="RefSeq"/>
        </authorList>
    </citation>
    <scope>IDENTIFICATION</scope>
    <source>
        <tissue evidence="3">Brain</tissue>
    </source>
</reference>
<evidence type="ECO:0000256" key="1">
    <source>
        <dbReference type="SAM" id="SignalP"/>
    </source>
</evidence>
<sequence length="120" mass="13026">MQPLLFGSRLALALALLLVLDSSVQGFPVRKARYQWVRCNPDGNSANCIEEKGPTFNLLPGESEGILPLRTDPSSMIRPQKSNYVISPFEDYFMFGSGSGSGSESGSGFGSGLIEIEEEY</sequence>
<dbReference type="OrthoDB" id="9884289at2759"/>
<gene>
    <name evidence="3" type="primary">SRGN</name>
</gene>
<dbReference type="Proteomes" id="UP000000715">
    <property type="component" value="Unplaced"/>
</dbReference>
<dbReference type="Pfam" id="PF04360">
    <property type="entry name" value="Serglycin"/>
    <property type="match status" value="1"/>
</dbReference>
<feature type="signal peptide" evidence="1">
    <location>
        <begin position="1"/>
        <end position="26"/>
    </location>
</feature>
<organism evidence="2 3">
    <name type="scientific">Mustela putorius furo</name>
    <name type="common">European domestic ferret</name>
    <name type="synonym">Mustela furo</name>
    <dbReference type="NCBI Taxonomy" id="9669"/>
    <lineage>
        <taxon>Eukaryota</taxon>
        <taxon>Metazoa</taxon>
        <taxon>Chordata</taxon>
        <taxon>Craniata</taxon>
        <taxon>Vertebrata</taxon>
        <taxon>Euteleostomi</taxon>
        <taxon>Mammalia</taxon>
        <taxon>Eutheria</taxon>
        <taxon>Laurasiatheria</taxon>
        <taxon>Carnivora</taxon>
        <taxon>Caniformia</taxon>
        <taxon>Musteloidea</taxon>
        <taxon>Mustelidae</taxon>
        <taxon>Mustelinae</taxon>
        <taxon>Mustela</taxon>
    </lineage>
</organism>
<dbReference type="GeneID" id="123393000"/>
<protein>
    <submittedName>
        <fullName evidence="3">Serglycin</fullName>
    </submittedName>
</protein>
<accession>A0A8U0SD24</accession>
<keyword evidence="2" id="KW-1185">Reference proteome</keyword>
<name>A0A8U0SD24_MUSPF</name>
<dbReference type="AlphaFoldDB" id="A0A8U0SD24"/>
<proteinExistence type="predicted"/>
<dbReference type="CTD" id="5552"/>
<evidence type="ECO:0000313" key="3">
    <source>
        <dbReference type="RefSeq" id="XP_044939377.1"/>
    </source>
</evidence>
<dbReference type="RefSeq" id="XP_044939377.1">
    <property type="nucleotide sequence ID" value="XM_045083442.1"/>
</dbReference>